<evidence type="ECO:0000313" key="2">
    <source>
        <dbReference type="EMBL" id="MBD8490706.1"/>
    </source>
</evidence>
<dbReference type="EMBL" id="JACYTQ010000008">
    <property type="protein sequence ID" value="MBD8490706.1"/>
    <property type="molecule type" value="Genomic_DNA"/>
</dbReference>
<keyword evidence="1" id="KW-0472">Membrane</keyword>
<keyword evidence="1" id="KW-1133">Transmembrane helix</keyword>
<evidence type="ECO:0000313" key="3">
    <source>
        <dbReference type="Proteomes" id="UP000647133"/>
    </source>
</evidence>
<reference evidence="2 3" key="1">
    <citation type="submission" date="2020-09" db="EMBL/GenBank/DDBJ databases">
        <title>Echinicola sp. CAU 1574 isolated from sand of Sido Beach.</title>
        <authorList>
            <person name="Kim W."/>
        </authorList>
    </citation>
    <scope>NUCLEOTIDE SEQUENCE [LARGE SCALE GENOMIC DNA]</scope>
    <source>
        <strain evidence="2 3">CAU 1574</strain>
    </source>
</reference>
<feature type="transmembrane region" description="Helical" evidence="1">
    <location>
        <begin position="50"/>
        <end position="74"/>
    </location>
</feature>
<accession>A0ABR9APK3</accession>
<feature type="transmembrane region" description="Helical" evidence="1">
    <location>
        <begin position="133"/>
        <end position="153"/>
    </location>
</feature>
<keyword evidence="1" id="KW-0812">Transmembrane</keyword>
<protein>
    <submittedName>
        <fullName evidence="2">DNA topoisomerase IV</fullName>
    </submittedName>
</protein>
<gene>
    <name evidence="2" type="ORF">IFO69_18280</name>
</gene>
<organism evidence="2 3">
    <name type="scientific">Echinicola arenosa</name>
    <dbReference type="NCBI Taxonomy" id="2774144"/>
    <lineage>
        <taxon>Bacteria</taxon>
        <taxon>Pseudomonadati</taxon>
        <taxon>Bacteroidota</taxon>
        <taxon>Cytophagia</taxon>
        <taxon>Cytophagales</taxon>
        <taxon>Cyclobacteriaceae</taxon>
        <taxon>Echinicola</taxon>
    </lineage>
</organism>
<evidence type="ECO:0000256" key="1">
    <source>
        <dbReference type="SAM" id="Phobius"/>
    </source>
</evidence>
<proteinExistence type="predicted"/>
<name>A0ABR9APK3_9BACT</name>
<keyword evidence="3" id="KW-1185">Reference proteome</keyword>
<feature type="transmembrane region" description="Helical" evidence="1">
    <location>
        <begin position="95"/>
        <end position="117"/>
    </location>
</feature>
<comment type="caution">
    <text evidence="2">The sequence shown here is derived from an EMBL/GenBank/DDBJ whole genome shotgun (WGS) entry which is preliminary data.</text>
</comment>
<dbReference type="Proteomes" id="UP000647133">
    <property type="component" value="Unassembled WGS sequence"/>
</dbReference>
<feature type="transmembrane region" description="Helical" evidence="1">
    <location>
        <begin position="12"/>
        <end position="30"/>
    </location>
</feature>
<sequence>MNHRFAKAFHLLSVLLFIVIFMYIYSALPTQVSFEVDSNGLPLKVIDKDIFFYIGIGAFVILNVLLITPAKMIENKATRNFRRLFQKGDPFRENMLAWIYSFVAVLNVSIIIIALYIHGINGIIEETGQPSPIGLYSIAVFFVIWIVALFVILSKKMKAVQSHA</sequence>
<dbReference type="RefSeq" id="WP_192011584.1">
    <property type="nucleotide sequence ID" value="NZ_JACYTQ010000008.1"/>
</dbReference>